<sequence length="182" mass="19702">MVLRSSECGWRKLQPLAHTPPTTKLDVSRARLLGSRPIYSVLHGVRRTSMVLCCHAARSALRKSFAAHWHKSNLPLSDDWERHKTCEEESQIPITGGHHGSVTCPGMTQDGSTGCCKNRSESIALWETRRGEEDLLLVGLGAGCPGSSDPIHNPLDQCGAPDTRAGELRSLLAAGAETAKTQ</sequence>
<dbReference type="EnsemblFungi" id="MAPG_03348T0">
    <property type="protein sequence ID" value="MAPG_03348T0"/>
    <property type="gene ID" value="MAPG_03348"/>
</dbReference>
<proteinExistence type="predicted"/>
<reference evidence="1" key="1">
    <citation type="submission" date="2010-05" db="EMBL/GenBank/DDBJ databases">
        <title>The Genome Sequence of Magnaporthe poae strain ATCC 64411.</title>
        <authorList>
            <consortium name="The Broad Institute Genome Sequencing Platform"/>
            <consortium name="Broad Institute Genome Sequencing Center for Infectious Disease"/>
            <person name="Ma L.-J."/>
            <person name="Dead R."/>
            <person name="Young S."/>
            <person name="Zeng Q."/>
            <person name="Koehrsen M."/>
            <person name="Alvarado L."/>
            <person name="Berlin A."/>
            <person name="Chapman S.B."/>
            <person name="Chen Z."/>
            <person name="Freedman E."/>
            <person name="Gellesch M."/>
            <person name="Goldberg J."/>
            <person name="Griggs A."/>
            <person name="Gujja S."/>
            <person name="Heilman E.R."/>
            <person name="Heiman D."/>
            <person name="Hepburn T."/>
            <person name="Howarth C."/>
            <person name="Jen D."/>
            <person name="Larson L."/>
            <person name="Mehta T."/>
            <person name="Neiman D."/>
            <person name="Pearson M."/>
            <person name="Roberts A."/>
            <person name="Saif S."/>
            <person name="Shea T."/>
            <person name="Shenoy N."/>
            <person name="Sisk P."/>
            <person name="Stolte C."/>
            <person name="Sykes S."/>
            <person name="Walk T."/>
            <person name="White J."/>
            <person name="Yandava C."/>
            <person name="Haas B."/>
            <person name="Nusbaum C."/>
            <person name="Birren B."/>
        </authorList>
    </citation>
    <scope>NUCLEOTIDE SEQUENCE</scope>
    <source>
        <strain evidence="1">ATCC 64411</strain>
    </source>
</reference>
<dbReference type="AlphaFoldDB" id="A0A0C4DTS5"/>
<evidence type="ECO:0000313" key="1">
    <source>
        <dbReference type="EMBL" id="KLU84304.1"/>
    </source>
</evidence>
<reference evidence="2" key="5">
    <citation type="submission" date="2015-06" db="UniProtKB">
        <authorList>
            <consortium name="EnsemblFungi"/>
        </authorList>
    </citation>
    <scope>IDENTIFICATION</scope>
    <source>
        <strain evidence="2">ATCC 64411</strain>
    </source>
</reference>
<keyword evidence="3" id="KW-1185">Reference proteome</keyword>
<reference evidence="3" key="2">
    <citation type="submission" date="2010-05" db="EMBL/GenBank/DDBJ databases">
        <title>The genome sequence of Magnaporthe poae strain ATCC 64411.</title>
        <authorList>
            <person name="Ma L.-J."/>
            <person name="Dead R."/>
            <person name="Young S."/>
            <person name="Zeng Q."/>
            <person name="Koehrsen M."/>
            <person name="Alvarado L."/>
            <person name="Berlin A."/>
            <person name="Chapman S.B."/>
            <person name="Chen Z."/>
            <person name="Freedman E."/>
            <person name="Gellesch M."/>
            <person name="Goldberg J."/>
            <person name="Griggs A."/>
            <person name="Gujja S."/>
            <person name="Heilman E.R."/>
            <person name="Heiman D."/>
            <person name="Hepburn T."/>
            <person name="Howarth C."/>
            <person name="Jen D."/>
            <person name="Larson L."/>
            <person name="Mehta T."/>
            <person name="Neiman D."/>
            <person name="Pearson M."/>
            <person name="Roberts A."/>
            <person name="Saif S."/>
            <person name="Shea T."/>
            <person name="Shenoy N."/>
            <person name="Sisk P."/>
            <person name="Stolte C."/>
            <person name="Sykes S."/>
            <person name="Walk T."/>
            <person name="White J."/>
            <person name="Yandava C."/>
            <person name="Haas B."/>
            <person name="Nusbaum C."/>
            <person name="Birren B."/>
        </authorList>
    </citation>
    <scope>NUCLEOTIDE SEQUENCE [LARGE SCALE GENOMIC DNA]</scope>
    <source>
        <strain evidence="3">ATCC 64411 / 73-15</strain>
    </source>
</reference>
<dbReference type="VEuPathDB" id="FungiDB:MAPG_03348"/>
<name>A0A0C4DTS5_MAGP6</name>
<accession>A0A0C4DTS5</accession>
<protein>
    <submittedName>
        <fullName evidence="1 2">Uncharacterized protein</fullName>
    </submittedName>
</protein>
<dbReference type="EMBL" id="GL876967">
    <property type="protein sequence ID" value="KLU84304.1"/>
    <property type="molecule type" value="Genomic_DNA"/>
</dbReference>
<gene>
    <name evidence="1" type="ORF">MAPG_03348</name>
</gene>
<dbReference type="EMBL" id="ADBL01000802">
    <property type="status" value="NOT_ANNOTATED_CDS"/>
    <property type="molecule type" value="Genomic_DNA"/>
</dbReference>
<evidence type="ECO:0000313" key="3">
    <source>
        <dbReference type="Proteomes" id="UP000011715"/>
    </source>
</evidence>
<reference evidence="1" key="3">
    <citation type="submission" date="2011-03" db="EMBL/GenBank/DDBJ databases">
        <title>Annotation of Magnaporthe poae ATCC 64411.</title>
        <authorList>
            <person name="Ma L.-J."/>
            <person name="Dead R."/>
            <person name="Young S.K."/>
            <person name="Zeng Q."/>
            <person name="Gargeya S."/>
            <person name="Fitzgerald M."/>
            <person name="Haas B."/>
            <person name="Abouelleil A."/>
            <person name="Alvarado L."/>
            <person name="Arachchi H.M."/>
            <person name="Berlin A."/>
            <person name="Brown A."/>
            <person name="Chapman S.B."/>
            <person name="Chen Z."/>
            <person name="Dunbar C."/>
            <person name="Freedman E."/>
            <person name="Gearin G."/>
            <person name="Gellesch M."/>
            <person name="Goldberg J."/>
            <person name="Griggs A."/>
            <person name="Gujja S."/>
            <person name="Heiman D."/>
            <person name="Howarth C."/>
            <person name="Larson L."/>
            <person name="Lui A."/>
            <person name="MacDonald P.J.P."/>
            <person name="Mehta T."/>
            <person name="Montmayeur A."/>
            <person name="Murphy C."/>
            <person name="Neiman D."/>
            <person name="Pearson M."/>
            <person name="Priest M."/>
            <person name="Roberts A."/>
            <person name="Saif S."/>
            <person name="Shea T."/>
            <person name="Shenoy N."/>
            <person name="Sisk P."/>
            <person name="Stolte C."/>
            <person name="Sykes S."/>
            <person name="Yandava C."/>
            <person name="Wortman J."/>
            <person name="Nusbaum C."/>
            <person name="Birren B."/>
        </authorList>
    </citation>
    <scope>NUCLEOTIDE SEQUENCE</scope>
    <source>
        <strain evidence="1">ATCC 64411</strain>
    </source>
</reference>
<reference evidence="2" key="4">
    <citation type="journal article" date="2015" name="G3 (Bethesda)">
        <title>Genome sequences of three phytopathogenic species of the Magnaporthaceae family of fungi.</title>
        <authorList>
            <person name="Okagaki L.H."/>
            <person name="Nunes C.C."/>
            <person name="Sailsbery J."/>
            <person name="Clay B."/>
            <person name="Brown D."/>
            <person name="John T."/>
            <person name="Oh Y."/>
            <person name="Young N."/>
            <person name="Fitzgerald M."/>
            <person name="Haas B.J."/>
            <person name="Zeng Q."/>
            <person name="Young S."/>
            <person name="Adiconis X."/>
            <person name="Fan L."/>
            <person name="Levin J.Z."/>
            <person name="Mitchell T.K."/>
            <person name="Okubara P.A."/>
            <person name="Farman M.L."/>
            <person name="Kohn L.M."/>
            <person name="Birren B."/>
            <person name="Ma L.-J."/>
            <person name="Dean R.A."/>
        </authorList>
    </citation>
    <scope>NUCLEOTIDE SEQUENCE</scope>
    <source>
        <strain evidence="2">ATCC 64411 / 73-15</strain>
    </source>
</reference>
<evidence type="ECO:0000313" key="2">
    <source>
        <dbReference type="EnsemblFungi" id="MAPG_03348T0"/>
    </source>
</evidence>
<dbReference type="Proteomes" id="UP000011715">
    <property type="component" value="Unassembled WGS sequence"/>
</dbReference>
<organism evidence="2 3">
    <name type="scientific">Magnaporthiopsis poae (strain ATCC 64411 / 73-15)</name>
    <name type="common">Kentucky bluegrass fungus</name>
    <name type="synonym">Magnaporthe poae</name>
    <dbReference type="NCBI Taxonomy" id="644358"/>
    <lineage>
        <taxon>Eukaryota</taxon>
        <taxon>Fungi</taxon>
        <taxon>Dikarya</taxon>
        <taxon>Ascomycota</taxon>
        <taxon>Pezizomycotina</taxon>
        <taxon>Sordariomycetes</taxon>
        <taxon>Sordariomycetidae</taxon>
        <taxon>Magnaporthales</taxon>
        <taxon>Magnaporthaceae</taxon>
        <taxon>Magnaporthiopsis</taxon>
    </lineage>
</organism>